<keyword evidence="3" id="KW-1185">Reference proteome</keyword>
<accession>A0A4Y2AXE4</accession>
<comment type="caution">
    <text evidence="2">The sequence shown here is derived from an EMBL/GenBank/DDBJ whole genome shotgun (WGS) entry which is preliminary data.</text>
</comment>
<gene>
    <name evidence="2" type="ORF">AVEN_196377_1</name>
</gene>
<evidence type="ECO:0000313" key="2">
    <source>
        <dbReference type="EMBL" id="GBL83534.1"/>
    </source>
</evidence>
<sequence>MNDALSLLPQTGGKNKIKPRLPSDSSYPKWIFPNITSCNSDHRQRSNLPSRVLVVDRKCVSRGYELSNEIKIGEISTVVGTRGTLSMFFLTDNVQ</sequence>
<dbReference type="EMBL" id="BGPR01000033">
    <property type="protein sequence ID" value="GBL83534.1"/>
    <property type="molecule type" value="Genomic_DNA"/>
</dbReference>
<protein>
    <submittedName>
        <fullName evidence="2">Uncharacterized protein</fullName>
    </submittedName>
</protein>
<name>A0A4Y2AXE4_ARAVE</name>
<evidence type="ECO:0000256" key="1">
    <source>
        <dbReference type="SAM" id="MobiDB-lite"/>
    </source>
</evidence>
<dbReference type="AlphaFoldDB" id="A0A4Y2AXE4"/>
<dbReference type="Proteomes" id="UP000499080">
    <property type="component" value="Unassembled WGS sequence"/>
</dbReference>
<evidence type="ECO:0000313" key="3">
    <source>
        <dbReference type="Proteomes" id="UP000499080"/>
    </source>
</evidence>
<feature type="region of interest" description="Disordered" evidence="1">
    <location>
        <begin position="1"/>
        <end position="21"/>
    </location>
</feature>
<organism evidence="2 3">
    <name type="scientific">Araneus ventricosus</name>
    <name type="common">Orbweaver spider</name>
    <name type="synonym">Epeira ventricosa</name>
    <dbReference type="NCBI Taxonomy" id="182803"/>
    <lineage>
        <taxon>Eukaryota</taxon>
        <taxon>Metazoa</taxon>
        <taxon>Ecdysozoa</taxon>
        <taxon>Arthropoda</taxon>
        <taxon>Chelicerata</taxon>
        <taxon>Arachnida</taxon>
        <taxon>Araneae</taxon>
        <taxon>Araneomorphae</taxon>
        <taxon>Entelegynae</taxon>
        <taxon>Araneoidea</taxon>
        <taxon>Araneidae</taxon>
        <taxon>Araneus</taxon>
    </lineage>
</organism>
<proteinExistence type="predicted"/>
<reference evidence="2 3" key="1">
    <citation type="journal article" date="2019" name="Sci. Rep.">
        <title>Orb-weaving spider Araneus ventricosus genome elucidates the spidroin gene catalogue.</title>
        <authorList>
            <person name="Kono N."/>
            <person name="Nakamura H."/>
            <person name="Ohtoshi R."/>
            <person name="Moran D.A.P."/>
            <person name="Shinohara A."/>
            <person name="Yoshida Y."/>
            <person name="Fujiwara M."/>
            <person name="Mori M."/>
            <person name="Tomita M."/>
            <person name="Arakawa K."/>
        </authorList>
    </citation>
    <scope>NUCLEOTIDE SEQUENCE [LARGE SCALE GENOMIC DNA]</scope>
</reference>